<dbReference type="GO" id="GO:0008270">
    <property type="term" value="F:zinc ion binding"/>
    <property type="evidence" value="ECO:0007669"/>
    <property type="project" value="InterPro"/>
</dbReference>
<gene>
    <name evidence="6" type="ORF">PIIN_01716</name>
</gene>
<evidence type="ECO:0000256" key="4">
    <source>
        <dbReference type="SAM" id="MobiDB-lite"/>
    </source>
</evidence>
<protein>
    <recommendedName>
        <fullName evidence="5">Xylanolytic transcriptional activator regulatory domain-containing protein</fullName>
    </recommendedName>
</protein>
<dbReference type="SMART" id="SM00906">
    <property type="entry name" value="Fungal_trans"/>
    <property type="match status" value="1"/>
</dbReference>
<dbReference type="InterPro" id="IPR001138">
    <property type="entry name" value="Zn2Cys6_DnaBD"/>
</dbReference>
<evidence type="ECO:0000256" key="3">
    <source>
        <dbReference type="ARBA" id="ARBA00023242"/>
    </source>
</evidence>
<dbReference type="InterPro" id="IPR036864">
    <property type="entry name" value="Zn2-C6_fun-type_DNA-bd_sf"/>
</dbReference>
<dbReference type="GO" id="GO:0006351">
    <property type="term" value="P:DNA-templated transcription"/>
    <property type="evidence" value="ECO:0007669"/>
    <property type="project" value="InterPro"/>
</dbReference>
<dbReference type="SUPFAM" id="SSF57701">
    <property type="entry name" value="Zn2/Cys6 DNA-binding domain"/>
    <property type="match status" value="1"/>
</dbReference>
<keyword evidence="7" id="KW-1185">Reference proteome</keyword>
<dbReference type="AlphaFoldDB" id="G4T9A4"/>
<dbReference type="PANTHER" id="PTHR31001">
    <property type="entry name" value="UNCHARACTERIZED TRANSCRIPTIONAL REGULATORY PROTEIN"/>
    <property type="match status" value="1"/>
</dbReference>
<evidence type="ECO:0000259" key="5">
    <source>
        <dbReference type="SMART" id="SM00906"/>
    </source>
</evidence>
<dbReference type="InterPro" id="IPR007219">
    <property type="entry name" value="XnlR_reg_dom"/>
</dbReference>
<evidence type="ECO:0000313" key="6">
    <source>
        <dbReference type="EMBL" id="CCA67895.1"/>
    </source>
</evidence>
<dbReference type="CDD" id="cd12148">
    <property type="entry name" value="fungal_TF_MHR"/>
    <property type="match status" value="1"/>
</dbReference>
<dbReference type="HOGENOM" id="CLU_007340_1_0_1"/>
<name>G4T9A4_SERID</name>
<dbReference type="STRING" id="1109443.G4T9A4"/>
<dbReference type="GO" id="GO:0005634">
    <property type="term" value="C:nucleus"/>
    <property type="evidence" value="ECO:0007669"/>
    <property type="project" value="UniProtKB-SubCell"/>
</dbReference>
<evidence type="ECO:0000256" key="2">
    <source>
        <dbReference type="ARBA" id="ARBA00022723"/>
    </source>
</evidence>
<evidence type="ECO:0000256" key="1">
    <source>
        <dbReference type="ARBA" id="ARBA00004123"/>
    </source>
</evidence>
<dbReference type="GO" id="GO:0000981">
    <property type="term" value="F:DNA-binding transcription factor activity, RNA polymerase II-specific"/>
    <property type="evidence" value="ECO:0007669"/>
    <property type="project" value="InterPro"/>
</dbReference>
<dbReference type="EMBL" id="CAFZ01000021">
    <property type="protein sequence ID" value="CCA67895.1"/>
    <property type="molecule type" value="Genomic_DNA"/>
</dbReference>
<comment type="subcellular location">
    <subcellularLocation>
        <location evidence="1">Nucleus</location>
    </subcellularLocation>
</comment>
<dbReference type="Pfam" id="PF04082">
    <property type="entry name" value="Fungal_trans"/>
    <property type="match status" value="1"/>
</dbReference>
<sequence length="781" mass="86346">MSSFTTDGVRRRNRKIVSCQECRRLKLKCDREVPCGLQSICPNGTFLTKNRVVVLSDKDIHDRNEQLSTRVQQLEDALARLQSTVSSEPHPLLSDELLSLKSIGPAGGHSPEGQEDGDEAEGLLEDLGTLHISHDGGNFYGSTALSELFIPGHEDGEELGTPEVPVNLLVLSTQFPFYGVQDANDFLKLQIRQLLPPLAESWRIAAHYFERTAWLYRPFPQSEFVEEVLTPIYKGKGSHPVSGAQLSVLCIVLALGTHSEGDSLMHIRQASFYQQLSKASLALDNVLSDPPLVALWAVFGLCCYAQISGQRSDLSECSMYRGVLLRMAFGMGLHRDPSNFKLSEMESQRRRRTWWEIHLLDSWLNFGLGLPPPMSLAFVDTKLPVYPEDDGDPQGWHHSKIDLGVRFLQPFLEKVNAINKPKYSAILEFDSFIRTHFVYPLSLKIPGIDVESSPQSANTPVSTTMQKHALYMVKDIMLVYLHRRYFARAIQEHGQKILECKHTPSVVAVYRSACAILRCLHHAYSIERQATSRVYFFWSHGGTAAIALAAFVVSAPGSPLAIRALSELDQACQIFEQEQRNRRVSRLLPTLLRLRQTAHHTYFLHATGQLSETGEHAKELTALAGESRLVCKAAQVHIPVASLHKEDCVRIEEGCILAIGDSNVPSQPIPASTPPSGEEQPGPPSATAQVPVQFEGAHPSLYDFLQQSLSEGSQNNAAYTAPGAFMPGESTSAGTRFDPELLQSIPEANGPMPSGSDATSAQAGFSYTEWDTLMRDLGISL</sequence>
<dbReference type="InterPro" id="IPR050613">
    <property type="entry name" value="Sec_Metabolite_Reg"/>
</dbReference>
<reference evidence="6 7" key="1">
    <citation type="journal article" date="2011" name="PLoS Pathog.">
        <title>Endophytic Life Strategies Decoded by Genome and Transcriptome Analyses of the Mutualistic Root Symbiont Piriformospora indica.</title>
        <authorList>
            <person name="Zuccaro A."/>
            <person name="Lahrmann U."/>
            <person name="Guldener U."/>
            <person name="Langen G."/>
            <person name="Pfiffi S."/>
            <person name="Biedenkopf D."/>
            <person name="Wong P."/>
            <person name="Samans B."/>
            <person name="Grimm C."/>
            <person name="Basiewicz M."/>
            <person name="Murat C."/>
            <person name="Martin F."/>
            <person name="Kogel K.H."/>
        </authorList>
    </citation>
    <scope>NUCLEOTIDE SEQUENCE [LARGE SCALE GENOMIC DNA]</scope>
    <source>
        <strain evidence="6 7">DSM 11827</strain>
    </source>
</reference>
<dbReference type="OrthoDB" id="424974at2759"/>
<feature type="domain" description="Xylanolytic transcriptional activator regulatory" evidence="5">
    <location>
        <begin position="317"/>
        <end position="390"/>
    </location>
</feature>
<dbReference type="Proteomes" id="UP000007148">
    <property type="component" value="Unassembled WGS sequence"/>
</dbReference>
<keyword evidence="3" id="KW-0539">Nucleus</keyword>
<dbReference type="eggNOG" id="ENOG502RYE1">
    <property type="taxonomic scope" value="Eukaryota"/>
</dbReference>
<feature type="region of interest" description="Disordered" evidence="4">
    <location>
        <begin position="662"/>
        <end position="689"/>
    </location>
</feature>
<dbReference type="GO" id="GO:0003677">
    <property type="term" value="F:DNA binding"/>
    <property type="evidence" value="ECO:0007669"/>
    <property type="project" value="InterPro"/>
</dbReference>
<comment type="caution">
    <text evidence="6">The sequence shown here is derived from an EMBL/GenBank/DDBJ whole genome shotgun (WGS) entry which is preliminary data.</text>
</comment>
<dbReference type="CDD" id="cd00067">
    <property type="entry name" value="GAL4"/>
    <property type="match status" value="1"/>
</dbReference>
<dbReference type="OMA" id="HAYSIER"/>
<dbReference type="InParanoid" id="G4T9A4"/>
<dbReference type="PANTHER" id="PTHR31001:SF56">
    <property type="entry name" value="ZN(2)-C6 FUNGAL-TYPE DOMAIN-CONTAINING PROTEIN"/>
    <property type="match status" value="1"/>
</dbReference>
<organism evidence="6 7">
    <name type="scientific">Serendipita indica (strain DSM 11827)</name>
    <name type="common">Root endophyte fungus</name>
    <name type="synonym">Piriformospora indica</name>
    <dbReference type="NCBI Taxonomy" id="1109443"/>
    <lineage>
        <taxon>Eukaryota</taxon>
        <taxon>Fungi</taxon>
        <taxon>Dikarya</taxon>
        <taxon>Basidiomycota</taxon>
        <taxon>Agaricomycotina</taxon>
        <taxon>Agaricomycetes</taxon>
        <taxon>Sebacinales</taxon>
        <taxon>Serendipitaceae</taxon>
        <taxon>Serendipita</taxon>
    </lineage>
</organism>
<dbReference type="Pfam" id="PF00172">
    <property type="entry name" value="Zn_clus"/>
    <property type="match status" value="1"/>
</dbReference>
<proteinExistence type="predicted"/>
<evidence type="ECO:0000313" key="7">
    <source>
        <dbReference type="Proteomes" id="UP000007148"/>
    </source>
</evidence>
<keyword evidence="2" id="KW-0479">Metal-binding</keyword>
<accession>G4T9A4</accession>